<dbReference type="Proteomes" id="UP000592294">
    <property type="component" value="Unassembled WGS sequence"/>
</dbReference>
<evidence type="ECO:0000313" key="1">
    <source>
        <dbReference type="EMBL" id="NVZ08622.1"/>
    </source>
</evidence>
<protein>
    <submittedName>
        <fullName evidence="1">Uncharacterized protein</fullName>
    </submittedName>
</protein>
<name>A0A850RBI8_9GAMM</name>
<gene>
    <name evidence="1" type="ORF">HW932_05035</name>
</gene>
<evidence type="ECO:0000313" key="2">
    <source>
        <dbReference type="Proteomes" id="UP000592294"/>
    </source>
</evidence>
<dbReference type="Pfam" id="PF20126">
    <property type="entry name" value="TumE"/>
    <property type="match status" value="1"/>
</dbReference>
<sequence length="91" mass="10480">MLATLIQKERFDLADDRFVSVSIFELPAPLPGSSHRYKYRLALVVDGVCLLRYDNEAGKGDHKHLGERELPYSFTDPDRLIDDFWVDVGRL</sequence>
<accession>A0A850RBI8</accession>
<keyword evidence="2" id="KW-1185">Reference proteome</keyword>
<dbReference type="RefSeq" id="WP_176975410.1">
    <property type="nucleotide sequence ID" value="NZ_JABZEO010000003.1"/>
</dbReference>
<comment type="caution">
    <text evidence="1">The sequence shown here is derived from an EMBL/GenBank/DDBJ whole genome shotgun (WGS) entry which is preliminary data.</text>
</comment>
<dbReference type="AlphaFoldDB" id="A0A850RBI8"/>
<dbReference type="InterPro" id="IPR045397">
    <property type="entry name" value="TumE-like"/>
</dbReference>
<dbReference type="EMBL" id="JABZEO010000003">
    <property type="protein sequence ID" value="NVZ08622.1"/>
    <property type="molecule type" value="Genomic_DNA"/>
</dbReference>
<proteinExistence type="predicted"/>
<reference evidence="1 2" key="1">
    <citation type="submission" date="2020-06" db="EMBL/GenBank/DDBJ databases">
        <title>Whole-genome sequence of Allochromatium humboldtianum DSM 21881, type strain.</title>
        <authorList>
            <person name="Kyndt J.A."/>
            <person name="Meyer T.E."/>
        </authorList>
    </citation>
    <scope>NUCLEOTIDE SEQUENCE [LARGE SCALE GENOMIC DNA]</scope>
    <source>
        <strain evidence="1 2">DSM 21881</strain>
    </source>
</reference>
<organism evidence="1 2">
    <name type="scientific">Allochromatium humboldtianum</name>
    <dbReference type="NCBI Taxonomy" id="504901"/>
    <lineage>
        <taxon>Bacteria</taxon>
        <taxon>Pseudomonadati</taxon>
        <taxon>Pseudomonadota</taxon>
        <taxon>Gammaproteobacteria</taxon>
        <taxon>Chromatiales</taxon>
        <taxon>Chromatiaceae</taxon>
        <taxon>Allochromatium</taxon>
    </lineage>
</organism>